<name>A0A6H9WQ22_9MICO</name>
<dbReference type="InterPro" id="IPR016032">
    <property type="entry name" value="Sig_transdc_resp-reg_C-effctor"/>
</dbReference>
<dbReference type="Proteomes" id="UP000431744">
    <property type="component" value="Unassembled WGS sequence"/>
</dbReference>
<protein>
    <submittedName>
        <fullName evidence="3">Uroporphyrinogen-III synthase</fullName>
        <ecNumber evidence="3">4.2.1.75</ecNumber>
    </submittedName>
</protein>
<feature type="domain" description="OmpR/PhoB-type" evidence="2">
    <location>
        <begin position="304"/>
        <end position="372"/>
    </location>
</feature>
<dbReference type="PANTHER" id="PTHR40082:SF1">
    <property type="entry name" value="BLR5956 PROTEIN"/>
    <property type="match status" value="1"/>
</dbReference>
<dbReference type="SUPFAM" id="SSF46894">
    <property type="entry name" value="C-terminal effector domain of the bipartite response regulators"/>
    <property type="match status" value="1"/>
</dbReference>
<dbReference type="AlphaFoldDB" id="A0A6H9WQ22"/>
<gene>
    <name evidence="3" type="ORF">F8O04_06105</name>
</gene>
<proteinExistence type="predicted"/>
<evidence type="ECO:0000256" key="1">
    <source>
        <dbReference type="ARBA" id="ARBA00023125"/>
    </source>
</evidence>
<keyword evidence="1" id="KW-0238">DNA-binding</keyword>
<keyword evidence="4" id="KW-1185">Reference proteome</keyword>
<dbReference type="EMBL" id="WBJY01000001">
    <property type="protein sequence ID" value="KAB1649801.1"/>
    <property type="molecule type" value="Genomic_DNA"/>
</dbReference>
<dbReference type="InterPro" id="IPR039793">
    <property type="entry name" value="UROS/Hem4"/>
</dbReference>
<dbReference type="OrthoDB" id="213853at2"/>
<organism evidence="3 4">
    <name type="scientific">Pseudoclavibacter endophyticus</name>
    <dbReference type="NCBI Taxonomy" id="1778590"/>
    <lineage>
        <taxon>Bacteria</taxon>
        <taxon>Bacillati</taxon>
        <taxon>Actinomycetota</taxon>
        <taxon>Actinomycetes</taxon>
        <taxon>Micrococcales</taxon>
        <taxon>Microbacteriaceae</taxon>
        <taxon>Pseudoclavibacter</taxon>
    </lineage>
</organism>
<dbReference type="Gene3D" id="3.40.50.10090">
    <property type="match status" value="2"/>
</dbReference>
<comment type="caution">
    <text evidence="3">The sequence shown here is derived from an EMBL/GenBank/DDBJ whole genome shotgun (WGS) entry which is preliminary data.</text>
</comment>
<dbReference type="PANTHER" id="PTHR40082">
    <property type="entry name" value="BLR5956 PROTEIN"/>
    <property type="match status" value="1"/>
</dbReference>
<dbReference type="Gene3D" id="1.10.10.10">
    <property type="entry name" value="Winged helix-like DNA-binding domain superfamily/Winged helix DNA-binding domain"/>
    <property type="match status" value="1"/>
</dbReference>
<dbReference type="GO" id="GO:0006780">
    <property type="term" value="P:uroporphyrinogen III biosynthetic process"/>
    <property type="evidence" value="ECO:0007669"/>
    <property type="project" value="InterPro"/>
</dbReference>
<dbReference type="GO" id="GO:0006355">
    <property type="term" value="P:regulation of DNA-templated transcription"/>
    <property type="evidence" value="ECO:0007669"/>
    <property type="project" value="InterPro"/>
</dbReference>
<evidence type="ECO:0000313" key="3">
    <source>
        <dbReference type="EMBL" id="KAB1649801.1"/>
    </source>
</evidence>
<dbReference type="InterPro" id="IPR036108">
    <property type="entry name" value="4pyrrol_syn_uPrphyn_synt_sf"/>
</dbReference>
<sequence>MNGAAAVSARLDGFRVGVTSDRRSDELIAALARRGAECVHAPTIRMANEDDLAQIEAETGAIVDAAPHVLLATTSYGIRRWFDVADEAGLGGPLVERLGRAEILVRGPKARGAIRAAGLDDEGMGEVETTEALVDYAIERGVDGRTVAVQLHGATDERQLARLRAAGATVLTVSPYVWHEHEDRPRVDRLIELIIAGGVDAVTFTSAPAAEALFRAAAQVGAETDLRSAFRGVPGLGGVAAVAVGPVTAEPIIERGVVPIVPQRFRMGAMIKSLCDELIDEHVVGIDTVAGQLTLRGRTMVHGGEATSLSPTSLALIRALIAARGALVTRVDLGRAASVSGEGVSIDMAMSRLRAALPSDVVQTIVKRGYRLRLAEAVAAR</sequence>
<evidence type="ECO:0000313" key="4">
    <source>
        <dbReference type="Proteomes" id="UP000431744"/>
    </source>
</evidence>
<evidence type="ECO:0000259" key="2">
    <source>
        <dbReference type="SMART" id="SM00862"/>
    </source>
</evidence>
<dbReference type="EC" id="4.2.1.75" evidence="3"/>
<dbReference type="NCBIfam" id="NF005568">
    <property type="entry name" value="PRK07239.1"/>
    <property type="match status" value="1"/>
</dbReference>
<dbReference type="CDD" id="cd06578">
    <property type="entry name" value="HemD"/>
    <property type="match status" value="1"/>
</dbReference>
<dbReference type="GO" id="GO:0000160">
    <property type="term" value="P:phosphorelay signal transduction system"/>
    <property type="evidence" value="ECO:0007669"/>
    <property type="project" value="InterPro"/>
</dbReference>
<keyword evidence="3" id="KW-0456">Lyase</keyword>
<accession>A0A6H9WQ22</accession>
<dbReference type="InterPro" id="IPR001867">
    <property type="entry name" value="OmpR/PhoB-type_DNA-bd"/>
</dbReference>
<dbReference type="InterPro" id="IPR036388">
    <property type="entry name" value="WH-like_DNA-bd_sf"/>
</dbReference>
<dbReference type="GO" id="GO:0004852">
    <property type="term" value="F:uroporphyrinogen-III synthase activity"/>
    <property type="evidence" value="ECO:0007669"/>
    <property type="project" value="UniProtKB-EC"/>
</dbReference>
<dbReference type="InterPro" id="IPR003754">
    <property type="entry name" value="4pyrrol_synth_uPrphyn_synth"/>
</dbReference>
<dbReference type="SUPFAM" id="SSF69618">
    <property type="entry name" value="HemD-like"/>
    <property type="match status" value="1"/>
</dbReference>
<reference evidence="3 4" key="1">
    <citation type="submission" date="2019-09" db="EMBL/GenBank/DDBJ databases">
        <title>Phylogeny of genus Pseudoclavibacter and closely related genus.</title>
        <authorList>
            <person name="Li Y."/>
        </authorList>
    </citation>
    <scope>NUCLEOTIDE SEQUENCE [LARGE SCALE GENOMIC DNA]</scope>
    <source>
        <strain evidence="3 4">EGI 60007</strain>
    </source>
</reference>
<dbReference type="SMART" id="SM00862">
    <property type="entry name" value="Trans_reg_C"/>
    <property type="match status" value="1"/>
</dbReference>
<dbReference type="Pfam" id="PF02602">
    <property type="entry name" value="HEM4"/>
    <property type="match status" value="1"/>
</dbReference>
<dbReference type="GO" id="GO:0003677">
    <property type="term" value="F:DNA binding"/>
    <property type="evidence" value="ECO:0007669"/>
    <property type="project" value="UniProtKB-KW"/>
</dbReference>
<dbReference type="RefSeq" id="WP_158028386.1">
    <property type="nucleotide sequence ID" value="NZ_BMHG01000001.1"/>
</dbReference>